<evidence type="ECO:0000256" key="4">
    <source>
        <dbReference type="SAM" id="MobiDB-lite"/>
    </source>
</evidence>
<accession>A0A1A5ZYK9</accession>
<dbReference type="AlphaFoldDB" id="A0A1A5ZYK9"/>
<name>A0A1A5ZYK9_9TREE</name>
<dbReference type="EMBL" id="CP144538">
    <property type="protein sequence ID" value="WWC64441.1"/>
    <property type="molecule type" value="Genomic_DNA"/>
</dbReference>
<proteinExistence type="predicted"/>
<keyword evidence="3" id="KW-0460">Magnesium</keyword>
<feature type="compositionally biased region" description="Low complexity" evidence="4">
    <location>
        <begin position="50"/>
        <end position="63"/>
    </location>
</feature>
<evidence type="ECO:0000259" key="5">
    <source>
        <dbReference type="Pfam" id="PF01648"/>
    </source>
</evidence>
<reference evidence="6" key="1">
    <citation type="submission" date="2013-07" db="EMBL/GenBank/DDBJ databases">
        <title>The Genome Sequence of Cryptococcus dejecticola CBS10117.</title>
        <authorList>
            <consortium name="The Broad Institute Genome Sequencing Platform"/>
            <person name="Cuomo C."/>
            <person name="Litvintseva A."/>
            <person name="Chen Y."/>
            <person name="Heitman J."/>
            <person name="Sun S."/>
            <person name="Springer D."/>
            <person name="Dromer F."/>
            <person name="Young S.K."/>
            <person name="Zeng Q."/>
            <person name="Gargeya S."/>
            <person name="Fitzgerald M."/>
            <person name="Abouelleil A."/>
            <person name="Alvarado L."/>
            <person name="Berlin A.M."/>
            <person name="Chapman S.B."/>
            <person name="Dewar J."/>
            <person name="Goldberg J."/>
            <person name="Griggs A."/>
            <person name="Gujja S."/>
            <person name="Hansen M."/>
            <person name="Howarth C."/>
            <person name="Imamovic A."/>
            <person name="Larimer J."/>
            <person name="McCowan C."/>
            <person name="Murphy C."/>
            <person name="Pearson M."/>
            <person name="Priest M."/>
            <person name="Roberts A."/>
            <person name="Saif S."/>
            <person name="Shea T."/>
            <person name="Sykes S."/>
            <person name="Wortman J."/>
            <person name="Nusbaum C."/>
            <person name="Birren B."/>
        </authorList>
    </citation>
    <scope>NUCLEOTIDE SEQUENCE [LARGE SCALE GENOMIC DNA]</scope>
    <source>
        <strain evidence="6">CBS 10117</strain>
    </source>
</reference>
<dbReference type="OrthoDB" id="15433at2759"/>
<organism evidence="6">
    <name type="scientific">Kwoniella dejecticola CBS 10117</name>
    <dbReference type="NCBI Taxonomy" id="1296121"/>
    <lineage>
        <taxon>Eukaryota</taxon>
        <taxon>Fungi</taxon>
        <taxon>Dikarya</taxon>
        <taxon>Basidiomycota</taxon>
        <taxon>Agaricomycotina</taxon>
        <taxon>Tremellomycetes</taxon>
        <taxon>Tremellales</taxon>
        <taxon>Cryptococcaceae</taxon>
        <taxon>Kwoniella</taxon>
    </lineage>
</organism>
<dbReference type="VEuPathDB" id="FungiDB:I303_06452"/>
<evidence type="ECO:0000313" key="7">
    <source>
        <dbReference type="EMBL" id="WWC64441.1"/>
    </source>
</evidence>
<dbReference type="InterPro" id="IPR037143">
    <property type="entry name" value="4-PPantetheinyl_Trfase_dom_sf"/>
</dbReference>
<evidence type="ECO:0000313" key="6">
    <source>
        <dbReference type="EMBL" id="OBR82895.1"/>
    </source>
</evidence>
<feature type="domain" description="4'-phosphopantetheinyl transferase" evidence="5">
    <location>
        <begin position="4"/>
        <end position="124"/>
    </location>
</feature>
<dbReference type="InterPro" id="IPR008278">
    <property type="entry name" value="4-PPantetheinyl_Trfase_dom"/>
</dbReference>
<evidence type="ECO:0000256" key="2">
    <source>
        <dbReference type="ARBA" id="ARBA00022723"/>
    </source>
</evidence>
<reference evidence="7" key="3">
    <citation type="submission" date="2024-02" db="EMBL/GenBank/DDBJ databases">
        <title>Comparative genomics of Cryptococcus and Kwoniella reveals pathogenesis evolution and contrasting modes of karyotype evolution via chromosome fusion or intercentromeric recombination.</title>
        <authorList>
            <person name="Coelho M.A."/>
            <person name="David-Palma M."/>
            <person name="Shea T."/>
            <person name="Bowers K."/>
            <person name="McGinley-Smith S."/>
            <person name="Mohammad A.W."/>
            <person name="Gnirke A."/>
            <person name="Yurkov A.M."/>
            <person name="Nowrousian M."/>
            <person name="Sun S."/>
            <person name="Cuomo C.A."/>
            <person name="Heitman J."/>
        </authorList>
    </citation>
    <scope>NUCLEOTIDE SEQUENCE</scope>
    <source>
        <strain evidence="7">CBS 10117</strain>
    </source>
</reference>
<evidence type="ECO:0000256" key="1">
    <source>
        <dbReference type="ARBA" id="ARBA00022679"/>
    </source>
</evidence>
<protein>
    <recommendedName>
        <fullName evidence="5">4'-phosphopantetheinyl transferase domain-containing protein</fullName>
    </recommendedName>
</protein>
<sequence length="153" mass="17058">MIAGIGIDILSLTRFRTLLLKRDPYKVAKRICTEAEFELFGRLSMTGNATSTSTSTSTPTNSSFEENAEGSQVLERQLRFLSCRWALKEAAYKSLSAHLHGISWKDLHITHTKSGAPVLYPTQKDHRDRFDLIGSLSHDAGMVVGMVIAQFKK</sequence>
<dbReference type="NCBIfam" id="TIGR00556">
    <property type="entry name" value="pantethn_trn"/>
    <property type="match status" value="1"/>
</dbReference>
<dbReference type="GO" id="GO:0000287">
    <property type="term" value="F:magnesium ion binding"/>
    <property type="evidence" value="ECO:0007669"/>
    <property type="project" value="InterPro"/>
</dbReference>
<reference evidence="7" key="2">
    <citation type="submission" date="2013-07" db="EMBL/GenBank/DDBJ databases">
        <authorList>
            <consortium name="The Broad Institute Genome Sequencing Platform"/>
            <person name="Cuomo C."/>
            <person name="Litvintseva A."/>
            <person name="Chen Y."/>
            <person name="Heitman J."/>
            <person name="Sun S."/>
            <person name="Springer D."/>
            <person name="Dromer F."/>
            <person name="Young S.K."/>
            <person name="Zeng Q."/>
            <person name="Gargeya S."/>
            <person name="Fitzgerald M."/>
            <person name="Abouelleil A."/>
            <person name="Alvarado L."/>
            <person name="Berlin A.M."/>
            <person name="Chapman S.B."/>
            <person name="Dewar J."/>
            <person name="Goldberg J."/>
            <person name="Griggs A."/>
            <person name="Gujja S."/>
            <person name="Hansen M."/>
            <person name="Howarth C."/>
            <person name="Imamovic A."/>
            <person name="Larimer J."/>
            <person name="McCowan C."/>
            <person name="Murphy C."/>
            <person name="Pearson M."/>
            <person name="Priest M."/>
            <person name="Roberts A."/>
            <person name="Saif S."/>
            <person name="Shea T."/>
            <person name="Sykes S."/>
            <person name="Wortman J."/>
            <person name="Nusbaum C."/>
            <person name="Birren B."/>
        </authorList>
    </citation>
    <scope>NUCLEOTIDE SEQUENCE</scope>
    <source>
        <strain evidence="7">CBS 10117</strain>
    </source>
</reference>
<dbReference type="SUPFAM" id="SSF56214">
    <property type="entry name" value="4'-phosphopantetheinyl transferase"/>
    <property type="match status" value="1"/>
</dbReference>
<dbReference type="Gene3D" id="3.90.470.20">
    <property type="entry name" value="4'-phosphopantetheinyl transferase domain"/>
    <property type="match status" value="1"/>
</dbReference>
<keyword evidence="1" id="KW-0808">Transferase</keyword>
<dbReference type="InterPro" id="IPR004568">
    <property type="entry name" value="Ppantetheine-prot_Trfase_dom"/>
</dbReference>
<feature type="region of interest" description="Disordered" evidence="4">
    <location>
        <begin position="48"/>
        <end position="69"/>
    </location>
</feature>
<dbReference type="EMBL" id="KI894034">
    <property type="protein sequence ID" value="OBR82895.1"/>
    <property type="molecule type" value="Genomic_DNA"/>
</dbReference>
<keyword evidence="2" id="KW-0479">Metal-binding</keyword>
<evidence type="ECO:0000256" key="3">
    <source>
        <dbReference type="ARBA" id="ARBA00022842"/>
    </source>
</evidence>
<dbReference type="KEGG" id="kdj:28970151"/>
<dbReference type="GeneID" id="28970151"/>
<dbReference type="RefSeq" id="XP_018260737.1">
    <property type="nucleotide sequence ID" value="XM_018409734.1"/>
</dbReference>
<keyword evidence="8" id="KW-1185">Reference proteome</keyword>
<gene>
    <name evidence="6" type="ORF">I303_06452</name>
    <name evidence="7" type="ORF">I303_107051</name>
</gene>
<evidence type="ECO:0000313" key="8">
    <source>
        <dbReference type="Proteomes" id="UP000078595"/>
    </source>
</evidence>
<dbReference type="Proteomes" id="UP000078595">
    <property type="component" value="Chromosome 9"/>
</dbReference>
<dbReference type="Pfam" id="PF01648">
    <property type="entry name" value="ACPS"/>
    <property type="match status" value="1"/>
</dbReference>
<dbReference type="GO" id="GO:0008897">
    <property type="term" value="F:holo-[acyl-carrier-protein] synthase activity"/>
    <property type="evidence" value="ECO:0007669"/>
    <property type="project" value="InterPro"/>
</dbReference>
<dbReference type="GO" id="GO:0006633">
    <property type="term" value="P:fatty acid biosynthetic process"/>
    <property type="evidence" value="ECO:0007669"/>
    <property type="project" value="InterPro"/>
</dbReference>